<organism evidence="1">
    <name type="scientific">uncultured virus</name>
    <dbReference type="NCBI Taxonomy" id="340016"/>
    <lineage>
        <taxon>Viruses</taxon>
        <taxon>environmental samples</taxon>
    </lineage>
</organism>
<sequence length="180" mass="21341">MINNEIPTYREFIEKNKYGFAKSLKEYRYIGGHIGSQKALKIYQDVKKPSPEISEKMKKIRRGEKLKTIISISSRQISKKSSFAYSRLIYGNQRVFNSDFKNNFIKLEKYFKNIKKPLFKYYLCIVFDYSNDVTENIVGMQSLIELKYDIIEFISRNFRGNRDAEYCIFSIDNGGYLNDF</sequence>
<dbReference type="EMBL" id="EU662135">
    <property type="protein sequence ID" value="ACD75411.1"/>
    <property type="molecule type" value="Genomic_DNA"/>
</dbReference>
<evidence type="ECO:0000313" key="1">
    <source>
        <dbReference type="EMBL" id="ACD75411.1"/>
    </source>
</evidence>
<name>B3GAK3_9VIRU</name>
<accession>B3GAK3</accession>
<reference evidence="1" key="1">
    <citation type="submission" date="2008-04" db="EMBL/GenBank/DDBJ databases">
        <title>Virus population dynamics and acquired virus resistance in natural microbial communities.</title>
        <authorList>
            <person name="Andersson A.A."/>
            <person name="Banfield J.F."/>
        </authorList>
    </citation>
    <scope>NUCLEOTIDE SEQUENCE</scope>
</reference>
<protein>
    <submittedName>
        <fullName evidence="1">AMDV2_4</fullName>
    </submittedName>
</protein>
<proteinExistence type="predicted"/>